<dbReference type="Pfam" id="PF07593">
    <property type="entry name" value="UnbV_ASPIC"/>
    <property type="match status" value="1"/>
</dbReference>
<dbReference type="InterPro" id="IPR018247">
    <property type="entry name" value="EF_Hand_1_Ca_BS"/>
</dbReference>
<keyword evidence="6" id="KW-1185">Reference proteome</keyword>
<dbReference type="RefSeq" id="WP_202008605.1">
    <property type="nucleotide sequence ID" value="NZ_JAERRB010000002.1"/>
</dbReference>
<dbReference type="PROSITE" id="PS00018">
    <property type="entry name" value="EF_HAND_1"/>
    <property type="match status" value="1"/>
</dbReference>
<reference evidence="5 6" key="1">
    <citation type="submission" date="2021-01" db="EMBL/GenBank/DDBJ databases">
        <title>Chryseolinea sp. Jin1 Genome sequencing and assembly.</title>
        <authorList>
            <person name="Kim I."/>
        </authorList>
    </citation>
    <scope>NUCLEOTIDE SEQUENCE [LARGE SCALE GENOMIC DNA]</scope>
    <source>
        <strain evidence="5 6">Jin1</strain>
    </source>
</reference>
<dbReference type="PANTHER" id="PTHR16026">
    <property type="entry name" value="CARTILAGE ACIDIC PROTEIN 1"/>
    <property type="match status" value="1"/>
</dbReference>
<keyword evidence="1" id="KW-0732">Signal</keyword>
<keyword evidence="2" id="KW-0677">Repeat</keyword>
<evidence type="ECO:0000256" key="3">
    <source>
        <dbReference type="ARBA" id="ARBA00023180"/>
    </source>
</evidence>
<name>A0ABS1KP71_9BACT</name>
<dbReference type="InterPro" id="IPR013517">
    <property type="entry name" value="FG-GAP"/>
</dbReference>
<comment type="caution">
    <text evidence="5">The sequence shown here is derived from an EMBL/GenBank/DDBJ whole genome shotgun (WGS) entry which is preliminary data.</text>
</comment>
<dbReference type="EMBL" id="JAERRB010000002">
    <property type="protein sequence ID" value="MBL0741249.1"/>
    <property type="molecule type" value="Genomic_DNA"/>
</dbReference>
<feature type="domain" description="ASPIC/UnbV" evidence="4">
    <location>
        <begin position="521"/>
        <end position="587"/>
    </location>
</feature>
<dbReference type="PROSITE" id="PS51257">
    <property type="entry name" value="PROKAR_LIPOPROTEIN"/>
    <property type="match status" value="1"/>
</dbReference>
<dbReference type="SUPFAM" id="SSF69318">
    <property type="entry name" value="Integrin alpha N-terminal domain"/>
    <property type="match status" value="3"/>
</dbReference>
<proteinExistence type="predicted"/>
<evidence type="ECO:0000256" key="2">
    <source>
        <dbReference type="ARBA" id="ARBA00022737"/>
    </source>
</evidence>
<organism evidence="5 6">
    <name type="scientific">Chryseolinea lacunae</name>
    <dbReference type="NCBI Taxonomy" id="2801331"/>
    <lineage>
        <taxon>Bacteria</taxon>
        <taxon>Pseudomonadati</taxon>
        <taxon>Bacteroidota</taxon>
        <taxon>Cytophagia</taxon>
        <taxon>Cytophagales</taxon>
        <taxon>Fulvivirgaceae</taxon>
        <taxon>Chryseolinea</taxon>
    </lineage>
</organism>
<dbReference type="Gene3D" id="2.130.10.130">
    <property type="entry name" value="Integrin alpha, N-terminal"/>
    <property type="match status" value="4"/>
</dbReference>
<evidence type="ECO:0000259" key="4">
    <source>
        <dbReference type="Pfam" id="PF07593"/>
    </source>
</evidence>
<evidence type="ECO:0000256" key="1">
    <source>
        <dbReference type="ARBA" id="ARBA00022729"/>
    </source>
</evidence>
<dbReference type="PANTHER" id="PTHR16026:SF0">
    <property type="entry name" value="CARTILAGE ACIDIC PROTEIN 1"/>
    <property type="match status" value="1"/>
</dbReference>
<dbReference type="Pfam" id="PF13517">
    <property type="entry name" value="FG-GAP_3"/>
    <property type="match status" value="8"/>
</dbReference>
<dbReference type="InterPro" id="IPR013519">
    <property type="entry name" value="Int_alpha_beta-p"/>
</dbReference>
<gene>
    <name evidence="5" type="ORF">JI741_08455</name>
</gene>
<dbReference type="InterPro" id="IPR011519">
    <property type="entry name" value="UnbV_ASPIC"/>
</dbReference>
<evidence type="ECO:0000313" key="5">
    <source>
        <dbReference type="EMBL" id="MBL0741249.1"/>
    </source>
</evidence>
<dbReference type="Proteomes" id="UP000613030">
    <property type="component" value="Unassembled WGS sequence"/>
</dbReference>
<evidence type="ECO:0000313" key="6">
    <source>
        <dbReference type="Proteomes" id="UP000613030"/>
    </source>
</evidence>
<accession>A0ABS1KP71</accession>
<dbReference type="SMART" id="SM00191">
    <property type="entry name" value="Int_alpha"/>
    <property type="match status" value="2"/>
</dbReference>
<dbReference type="InterPro" id="IPR028994">
    <property type="entry name" value="Integrin_alpha_N"/>
</dbReference>
<keyword evidence="3" id="KW-0325">Glycoprotein</keyword>
<sequence>MMRNLASVGMIVALTALVCSCMKGPETVFEKMSSGHTGIHFNNVLDEDERVNVNTYMNIYTGAGVAAGDINNDGLTDLFFSGNTVTSRLYVNRGDLTFEDITESSGVTNQRWATGAVMADVNADGWLDIYQCVSGGGDASNRGNLLFINNRDNTFTESSKAYGLNETRQSMHASFFDYDGDGDLDVFVITNPASYENKVNHIQPRKLKGDGVSTDVLYRNNGNNTFTDVSREAGILAEGYSLGLAISDINHDGWPDMYVSNDFIGNDILYINNHDGTFTDRAAEYFKHTSFAGMGNDVADINNDGLVDVVELDMRPEDNKRLKLIIPPTGYDKYQLSLRLGYAPQFTRNTLQLNQGNNTFSEISFLAGVSSTDWSWSPLLADYDNDGYKDLFVTNGFLRDLGNMDYITYQNIYNTPLGTVQAKTDKKLEAIKALKGAALKNYVFHNNGDLTFTNQSAAWGLTGEGFSHGAAYADLDNDGDLDLVVNTMNEEARIYKNNSNTKFRRNYLRIKFNGPAQNKQGIGAKVVARYGGHEQYQENFLNRGYESTVDGVMHIGLDTIAVIDSLEVTWPDGKYELLKAVQANQTLILNHASAVVQENNKVPIEKAKLFQDVSAQQGINFTHRENDFVDFKVQPLLPHMHSRSGPGIAVADVNGDGLEDFFVGGAASHEGGMFVQLKAGSFKKEATTTLDSLSEDEGVLFFDADGDGDDDLYIATGGSEQHKNSALYRDQLYLNDGKGKFTPALDALPELLQASSSVIAGDYDRDGDLDLFIGGRLVPGEYPMPADSYILRNDSKPNACRFTDVTRDVAPGLLKAGLVTSALWTDVDNDGWVDLLLVGEFMPITCYRNNNGKSFARWGTESFAHSSGWWNSLTAGDFDHDGDTDYVAGNLGLNTRYKGTTPEPLCIYANDYDKNGSIDPVMTYYLQGKKYTVHARDELISQITAMRHRFRKYEEYSEATFEDSFLKSELETAYVVCGEWFQTSYIENLGQGKFAVKALALEAQFAPAQGMVAEDFDGDGKLDVLMTGNLYATEVSTGRYDASVGLLLQGDGHGNFSPVKASQSGFYADGDARGVARLVQPSGQALLLLANNGAPLKTFRTHYDQAFHPNPADAYAIITRKDGTRSKHEFYYGSTYLSQSSRVLTYAGEITALEVTTFRGEKRRVK</sequence>
<protein>
    <submittedName>
        <fullName evidence="5">VCBS repeat-containing protein</fullName>
    </submittedName>
</protein>
<dbReference type="InterPro" id="IPR027039">
    <property type="entry name" value="Crtac1"/>
</dbReference>